<evidence type="ECO:0000313" key="2">
    <source>
        <dbReference type="EMBL" id="ADW74165.1"/>
    </source>
</evidence>
<keyword evidence="1" id="KW-0732">Signal</keyword>
<sequence precursor="true">MGKRRQGVNRKMKYILLFFLNGVAFSTMAQEPQDICMKPGSYIESAMKDAMQYELDVDVGAVNNQKTLMTLISKTKVTPALAAQLAKKDQVESGKDQTGMTWKDYYSTYTEGNVYNLIVKFTFEDNAGKENIFIGSAFRNDDECSVGFGGYITVERGF</sequence>
<dbReference type="RefSeq" id="WP_013575865.1">
    <property type="nucleotide sequence ID" value="NC_015061.1"/>
</dbReference>
<dbReference type="GeneID" id="95416848"/>
<feature type="chain" id="PRO_5002608874" description="Shiga toxin A subunit" evidence="1">
    <location>
        <begin position="30"/>
        <end position="158"/>
    </location>
</feature>
<name>A0A0H3FDG7_RAHSY</name>
<feature type="signal peptide" evidence="1">
    <location>
        <begin position="1"/>
        <end position="29"/>
    </location>
</feature>
<evidence type="ECO:0000256" key="1">
    <source>
        <dbReference type="SAM" id="SignalP"/>
    </source>
</evidence>
<dbReference type="Proteomes" id="UP000007257">
    <property type="component" value="Chromosome"/>
</dbReference>
<organism evidence="2 3">
    <name type="scientific">Rahnella sp. (strain Y9602)</name>
    <dbReference type="NCBI Taxonomy" id="2703885"/>
    <lineage>
        <taxon>Bacteria</taxon>
        <taxon>Pseudomonadati</taxon>
        <taxon>Pseudomonadota</taxon>
        <taxon>Gammaproteobacteria</taxon>
        <taxon>Enterobacterales</taxon>
        <taxon>Yersiniaceae</taxon>
        <taxon>Rahnella</taxon>
    </lineage>
</organism>
<reference evidence="3" key="1">
    <citation type="submission" date="2011-01" db="EMBL/GenBank/DDBJ databases">
        <title>Complete sequence of chromosome of Rahnella sp. Y9602.</title>
        <authorList>
            <consortium name="US DOE Joint Genome Institute"/>
            <person name="Lucas S."/>
            <person name="Copeland A."/>
            <person name="Lapidus A."/>
            <person name="Cheng J.-F."/>
            <person name="Goodwin L."/>
            <person name="Pitluck S."/>
            <person name="Lu M."/>
            <person name="Detter J.C."/>
            <person name="Han C."/>
            <person name="Tapia R."/>
            <person name="Land M."/>
            <person name="Hauser L."/>
            <person name="Kyrpides N."/>
            <person name="Ivanova N."/>
            <person name="Ovchinnikova G."/>
            <person name="Pagani I."/>
            <person name="Sobecky P.A."/>
            <person name="Martinez R.J."/>
            <person name="Woyke T."/>
        </authorList>
    </citation>
    <scope>NUCLEOTIDE SEQUENCE [LARGE SCALE GENOMIC DNA]</scope>
    <source>
        <strain evidence="3">Y9602</strain>
    </source>
</reference>
<reference evidence="2 3" key="2">
    <citation type="journal article" date="2012" name="J. Bacteriol.">
        <title>Complete Genome Sequence of Rahnella sp. Strain Y9602, a Gammaproteobacterium Isolate from Metal- and Radionuclide-Contaminated Soil.</title>
        <authorList>
            <person name="Martinez R.J."/>
            <person name="Bruce D."/>
            <person name="Detter C."/>
            <person name="Goodwin L.A."/>
            <person name="Han J."/>
            <person name="Han C.S."/>
            <person name="Held B."/>
            <person name="Land M.L."/>
            <person name="Mikhailova N."/>
            <person name="Nolan M."/>
            <person name="Pennacchio L."/>
            <person name="Pitluck S."/>
            <person name="Tapia R."/>
            <person name="Woyke T."/>
            <person name="Sobecky P.A."/>
        </authorList>
    </citation>
    <scope>NUCLEOTIDE SEQUENCE [LARGE SCALE GENOMIC DNA]</scope>
    <source>
        <strain evidence="2 3">Y9602</strain>
    </source>
</reference>
<proteinExistence type="predicted"/>
<dbReference type="HOGENOM" id="CLU_141034_0_0_6"/>
<evidence type="ECO:0008006" key="4">
    <source>
        <dbReference type="Google" id="ProtNLM"/>
    </source>
</evidence>
<protein>
    <recommendedName>
        <fullName evidence="4">Shiga toxin A subunit</fullName>
    </recommendedName>
</protein>
<evidence type="ECO:0000313" key="3">
    <source>
        <dbReference type="Proteomes" id="UP000007257"/>
    </source>
</evidence>
<dbReference type="eggNOG" id="ENOG5031M7F">
    <property type="taxonomic scope" value="Bacteria"/>
</dbReference>
<gene>
    <name evidence="2" type="ordered locus">Rahaq_2558</name>
</gene>
<accession>A0A0H3FDG7</accession>
<dbReference type="EMBL" id="CP002505">
    <property type="protein sequence ID" value="ADW74165.1"/>
    <property type="molecule type" value="Genomic_DNA"/>
</dbReference>
<dbReference type="KEGG" id="rah:Rahaq_2558"/>
<dbReference type="OrthoDB" id="6539815at2"/>
<dbReference type="AlphaFoldDB" id="A0A0H3FDG7"/>